<name>A0AAQ4ECD5_AMBAM</name>
<evidence type="ECO:0000313" key="1">
    <source>
        <dbReference type="EMBL" id="KAK8772310.1"/>
    </source>
</evidence>
<reference evidence="1 2" key="1">
    <citation type="journal article" date="2023" name="Arcadia Sci">
        <title>De novo assembly of a long-read Amblyomma americanum tick genome.</title>
        <authorList>
            <person name="Chou S."/>
            <person name="Poskanzer K.E."/>
            <person name="Rollins M."/>
            <person name="Thuy-Boun P.S."/>
        </authorList>
    </citation>
    <scope>NUCLEOTIDE SEQUENCE [LARGE SCALE GENOMIC DNA]</scope>
    <source>
        <strain evidence="1">F_SG_1</strain>
        <tissue evidence="1">Salivary glands</tissue>
    </source>
</reference>
<keyword evidence="2" id="KW-1185">Reference proteome</keyword>
<sequence length="81" mass="8690">HGYAPSCSKRCRGSEKEVNYPNTTPCVVLINGGKQAVIAGLCNDGECQRFDDLDAESSGSIAVASVYSETFHKCPQKEYTG</sequence>
<feature type="non-terminal residue" evidence="1">
    <location>
        <position position="81"/>
    </location>
</feature>
<accession>A0AAQ4ECD5</accession>
<dbReference type="EMBL" id="JARKHS020018484">
    <property type="protein sequence ID" value="KAK8772310.1"/>
    <property type="molecule type" value="Genomic_DNA"/>
</dbReference>
<gene>
    <name evidence="1" type="ORF">V5799_024446</name>
</gene>
<comment type="caution">
    <text evidence="1">The sequence shown here is derived from an EMBL/GenBank/DDBJ whole genome shotgun (WGS) entry which is preliminary data.</text>
</comment>
<protein>
    <submittedName>
        <fullName evidence="1">Uncharacterized protein</fullName>
    </submittedName>
</protein>
<feature type="non-terminal residue" evidence="1">
    <location>
        <position position="1"/>
    </location>
</feature>
<proteinExistence type="predicted"/>
<dbReference type="AlphaFoldDB" id="A0AAQ4ECD5"/>
<dbReference type="Proteomes" id="UP001321473">
    <property type="component" value="Unassembled WGS sequence"/>
</dbReference>
<organism evidence="1 2">
    <name type="scientific">Amblyomma americanum</name>
    <name type="common">Lone star tick</name>
    <dbReference type="NCBI Taxonomy" id="6943"/>
    <lineage>
        <taxon>Eukaryota</taxon>
        <taxon>Metazoa</taxon>
        <taxon>Ecdysozoa</taxon>
        <taxon>Arthropoda</taxon>
        <taxon>Chelicerata</taxon>
        <taxon>Arachnida</taxon>
        <taxon>Acari</taxon>
        <taxon>Parasitiformes</taxon>
        <taxon>Ixodida</taxon>
        <taxon>Ixodoidea</taxon>
        <taxon>Ixodidae</taxon>
        <taxon>Amblyomminae</taxon>
        <taxon>Amblyomma</taxon>
    </lineage>
</organism>
<evidence type="ECO:0000313" key="2">
    <source>
        <dbReference type="Proteomes" id="UP001321473"/>
    </source>
</evidence>